<dbReference type="EMBL" id="VIRB01000034">
    <property type="protein sequence ID" value="NDO68082.1"/>
    <property type="molecule type" value="Genomic_DNA"/>
</dbReference>
<dbReference type="eggNOG" id="ENOG5033668">
    <property type="taxonomic scope" value="Bacteria"/>
</dbReference>
<dbReference type="AlphaFoldDB" id="N2A569"/>
<evidence type="ECO:0000313" key="1">
    <source>
        <dbReference type="EMBL" id="NDO68082.1"/>
    </source>
</evidence>
<evidence type="ECO:0000313" key="4">
    <source>
        <dbReference type="Proteomes" id="UP000474104"/>
    </source>
</evidence>
<evidence type="ECO:0000313" key="3">
    <source>
        <dbReference type="Proteomes" id="UP000274920"/>
    </source>
</evidence>
<reference evidence="2" key="1">
    <citation type="submission" date="2018-10" db="EMBL/GenBank/DDBJ databases">
        <title>Schaedlerella arabinophila gen. nov. sp. nov., isolated from the mouse intestinal tract and comparative analysis with the genome of the closely related altered Schaedler flora strain ASF502.</title>
        <authorList>
            <person name="Miyake S."/>
            <person name="Soh M."/>
            <person name="Seedorf H."/>
        </authorList>
    </citation>
    <scope>NUCLEOTIDE SEQUENCE [LARGE SCALE GENOMIC DNA]</scope>
    <source>
        <strain evidence="2">DSM 106076</strain>
    </source>
</reference>
<dbReference type="Proteomes" id="UP000474104">
    <property type="component" value="Unassembled WGS sequence"/>
</dbReference>
<accession>N2A569</accession>
<accession>A0A426DKC3</accession>
<sequence length="103" mass="11856">MESIVKKLSEIESAASAIVEHAEAQKEVLDHEYREKRNRFDTELEAKTSKKILEIQSDLASKTDALLKAQIGGRNETIAALEQEYEKRHTWYAQNILKRITEV</sequence>
<name>N2A569_9FIRM</name>
<comment type="caution">
    <text evidence="2">The sequence shown here is derived from an EMBL/GenBank/DDBJ whole genome shotgun (WGS) entry which is preliminary data.</text>
</comment>
<dbReference type="OrthoDB" id="1779461at2"/>
<proteinExistence type="predicted"/>
<evidence type="ECO:0000313" key="2">
    <source>
        <dbReference type="EMBL" id="RRK33146.1"/>
    </source>
</evidence>
<organism evidence="2 3">
    <name type="scientific">Schaedlerella arabinosiphila</name>
    <dbReference type="NCBI Taxonomy" id="2044587"/>
    <lineage>
        <taxon>Bacteria</taxon>
        <taxon>Bacillati</taxon>
        <taxon>Bacillota</taxon>
        <taxon>Clostridia</taxon>
        <taxon>Lachnospirales</taxon>
        <taxon>Lachnospiraceae</taxon>
        <taxon>Schaedlerella</taxon>
    </lineage>
</organism>
<reference evidence="1 4" key="2">
    <citation type="submission" date="2019-07" db="EMBL/GenBank/DDBJ databases">
        <title>Draft genome sequences of 15 bacterial species constituting the stable defined intestinal microbiota of the GM15 gnotobiotic mouse model.</title>
        <authorList>
            <person name="Elie C."/>
            <person name="Mathieu A."/>
            <person name="Saliou A."/>
            <person name="Darnaud M."/>
            <person name="Leulier F."/>
            <person name="Tamellini A."/>
        </authorList>
    </citation>
    <scope>NUCLEOTIDE SEQUENCE [LARGE SCALE GENOMIC DNA]</scope>
    <source>
        <strain evidence="4">ASF 502</strain>
        <strain evidence="1">MD300</strain>
    </source>
</reference>
<protein>
    <recommendedName>
        <fullName evidence="5">ATPase</fullName>
    </recommendedName>
</protein>
<dbReference type="STRING" id="2044587.C824_04406"/>
<gene>
    <name evidence="2" type="ORF">EBB54_18720</name>
    <name evidence="1" type="ORF">FMM80_04910</name>
</gene>
<dbReference type="Proteomes" id="UP000274920">
    <property type="component" value="Unassembled WGS sequence"/>
</dbReference>
<dbReference type="HOGENOM" id="CLU_151197_0_0_9"/>
<keyword evidence="3" id="KW-1185">Reference proteome</keyword>
<dbReference type="RefSeq" id="WP_004070179.1">
    <property type="nucleotide sequence ID" value="NZ_CASCYM010000010.1"/>
</dbReference>
<evidence type="ECO:0008006" key="5">
    <source>
        <dbReference type="Google" id="ProtNLM"/>
    </source>
</evidence>
<dbReference type="EMBL" id="RHJS01000002">
    <property type="protein sequence ID" value="RRK33146.1"/>
    <property type="molecule type" value="Genomic_DNA"/>
</dbReference>